<dbReference type="AlphaFoldDB" id="A0A951IXT1"/>
<keyword evidence="1" id="KW-1133">Transmembrane helix</keyword>
<comment type="caution">
    <text evidence="2">The sequence shown here is derived from an EMBL/GenBank/DDBJ whole genome shotgun (WGS) entry which is preliminary data.</text>
</comment>
<evidence type="ECO:0000313" key="3">
    <source>
        <dbReference type="Proteomes" id="UP000727490"/>
    </source>
</evidence>
<accession>A0A951IXT1</accession>
<sequence length="246" mass="28207">MNNPNHISQEEFERIEQYILGSMSASEADLFREELEQSEDLRKKHAEVKALISAVEEGALRNSLDKFHQDMESESSGPAPVKKLTPWFWSAAAAIALVIAAAVWTLYPQPTSHERLFAQYFQEDPGLITAMSSEGQYDFDRAMVDYKSGNYRDAIRRWETILLEKPENDTLLYFIGSSHLALKETEAAISYFEKVLLLPEGRFTEDNYWYLGLAHLREGRMEEAKVNLANSTHPLKDQLLKTLEEK</sequence>
<dbReference type="Proteomes" id="UP000727490">
    <property type="component" value="Unassembled WGS sequence"/>
</dbReference>
<protein>
    <recommendedName>
        <fullName evidence="4">Tetratricopeptide repeat protein</fullName>
    </recommendedName>
</protein>
<keyword evidence="1" id="KW-0472">Membrane</keyword>
<evidence type="ECO:0000313" key="2">
    <source>
        <dbReference type="EMBL" id="MBW3467468.1"/>
    </source>
</evidence>
<dbReference type="EMBL" id="RPHB01000003">
    <property type="protein sequence ID" value="MBW3467468.1"/>
    <property type="molecule type" value="Genomic_DNA"/>
</dbReference>
<keyword evidence="3" id="KW-1185">Reference proteome</keyword>
<organism evidence="2 3">
    <name type="scientific">Arthrospiribacter ruber</name>
    <dbReference type="NCBI Taxonomy" id="2487934"/>
    <lineage>
        <taxon>Bacteria</taxon>
        <taxon>Pseudomonadati</taxon>
        <taxon>Bacteroidota</taxon>
        <taxon>Cytophagia</taxon>
        <taxon>Cytophagales</taxon>
        <taxon>Cyclobacteriaceae</taxon>
        <taxon>Arthrospiribacter</taxon>
    </lineage>
</organism>
<keyword evidence="1" id="KW-0812">Transmembrane</keyword>
<dbReference type="Pfam" id="PF13432">
    <property type="entry name" value="TPR_16"/>
    <property type="match status" value="1"/>
</dbReference>
<gene>
    <name evidence="2" type="ORF">EGN73_06530</name>
</gene>
<evidence type="ECO:0008006" key="4">
    <source>
        <dbReference type="Google" id="ProtNLM"/>
    </source>
</evidence>
<feature type="transmembrane region" description="Helical" evidence="1">
    <location>
        <begin position="87"/>
        <end position="107"/>
    </location>
</feature>
<name>A0A951IXT1_9BACT</name>
<reference evidence="2 3" key="1">
    <citation type="journal article" date="2020" name="Syst. Appl. Microbiol.">
        <title>Arthrospiribacter ruber gen. nov., sp. nov., a novel bacterium isolated from Arthrospira cultures.</title>
        <authorList>
            <person name="Waleron M."/>
            <person name="Misztak A."/>
            <person name="Waleron M.M."/>
            <person name="Furmaniak M."/>
            <person name="Mrozik A."/>
            <person name="Waleron K."/>
        </authorList>
    </citation>
    <scope>NUCLEOTIDE SEQUENCE [LARGE SCALE GENOMIC DNA]</scope>
    <source>
        <strain evidence="2 3">DPMB0001</strain>
    </source>
</reference>
<evidence type="ECO:0000256" key="1">
    <source>
        <dbReference type="SAM" id="Phobius"/>
    </source>
</evidence>
<dbReference type="RefSeq" id="WP_219287737.1">
    <property type="nucleotide sequence ID" value="NZ_RPHB01000003.1"/>
</dbReference>
<proteinExistence type="predicted"/>